<dbReference type="InterPro" id="IPR003594">
    <property type="entry name" value="HATPase_dom"/>
</dbReference>
<feature type="domain" description="Histidine kinase" evidence="9">
    <location>
        <begin position="357"/>
        <end position="595"/>
    </location>
</feature>
<keyword evidence="4" id="KW-0808">Transferase</keyword>
<dbReference type="GO" id="GO:0007234">
    <property type="term" value="P:osmosensory signaling via phosphorelay pathway"/>
    <property type="evidence" value="ECO:0007669"/>
    <property type="project" value="TreeGrafter"/>
</dbReference>
<dbReference type="InterPro" id="IPR031621">
    <property type="entry name" value="HisKA_7TM"/>
</dbReference>
<feature type="transmembrane region" description="Helical" evidence="8">
    <location>
        <begin position="215"/>
        <end position="236"/>
    </location>
</feature>
<dbReference type="GO" id="GO:0016020">
    <property type="term" value="C:membrane"/>
    <property type="evidence" value="ECO:0007669"/>
    <property type="project" value="UniProtKB-SubCell"/>
</dbReference>
<organism evidence="10 11">
    <name type="scientific">Natronosalvus hydrolyticus</name>
    <dbReference type="NCBI Taxonomy" id="2979988"/>
    <lineage>
        <taxon>Archaea</taxon>
        <taxon>Methanobacteriati</taxon>
        <taxon>Methanobacteriota</taxon>
        <taxon>Stenosarchaea group</taxon>
        <taxon>Halobacteria</taxon>
        <taxon>Halobacteriales</taxon>
        <taxon>Natrialbaceae</taxon>
        <taxon>Natronosalvus</taxon>
    </lineage>
</organism>
<feature type="transmembrane region" description="Helical" evidence="8">
    <location>
        <begin position="74"/>
        <end position="92"/>
    </location>
</feature>
<dbReference type="PROSITE" id="PS50109">
    <property type="entry name" value="HIS_KIN"/>
    <property type="match status" value="1"/>
</dbReference>
<dbReference type="InterPro" id="IPR036097">
    <property type="entry name" value="HisK_dim/P_sf"/>
</dbReference>
<dbReference type="Gene3D" id="3.30.450.20">
    <property type="entry name" value="PAS domain"/>
    <property type="match status" value="1"/>
</dbReference>
<evidence type="ECO:0000256" key="5">
    <source>
        <dbReference type="ARBA" id="ARBA00022777"/>
    </source>
</evidence>
<keyword evidence="10" id="KW-0067">ATP-binding</keyword>
<dbReference type="InterPro" id="IPR013656">
    <property type="entry name" value="PAS_4"/>
</dbReference>
<feature type="region of interest" description="Disordered" evidence="7">
    <location>
        <begin position="575"/>
        <end position="611"/>
    </location>
</feature>
<evidence type="ECO:0000256" key="6">
    <source>
        <dbReference type="ARBA" id="ARBA00023136"/>
    </source>
</evidence>
<evidence type="ECO:0000256" key="8">
    <source>
        <dbReference type="SAM" id="Phobius"/>
    </source>
</evidence>
<feature type="transmembrane region" description="Helical" evidence="8">
    <location>
        <begin position="39"/>
        <end position="62"/>
    </location>
</feature>
<feature type="compositionally biased region" description="Polar residues" evidence="7">
    <location>
        <begin position="534"/>
        <end position="554"/>
    </location>
</feature>
<dbReference type="CDD" id="cd00082">
    <property type="entry name" value="HisKA"/>
    <property type="match status" value="1"/>
</dbReference>
<comment type="catalytic activity">
    <reaction evidence="1">
        <text>ATP + protein L-histidine = ADP + protein N-phospho-L-histidine.</text>
        <dbReference type="EC" id="2.7.13.3"/>
    </reaction>
</comment>
<dbReference type="PANTHER" id="PTHR42878">
    <property type="entry name" value="TWO-COMPONENT HISTIDINE KINASE"/>
    <property type="match status" value="1"/>
</dbReference>
<name>A0AAP2Z6U0_9EURY</name>
<keyword evidence="5" id="KW-0418">Kinase</keyword>
<evidence type="ECO:0000256" key="1">
    <source>
        <dbReference type="ARBA" id="ARBA00000085"/>
    </source>
</evidence>
<dbReference type="GO" id="GO:0000155">
    <property type="term" value="F:phosphorelay sensor kinase activity"/>
    <property type="evidence" value="ECO:0007669"/>
    <property type="project" value="InterPro"/>
</dbReference>
<evidence type="ECO:0000259" key="9">
    <source>
        <dbReference type="PROSITE" id="PS50109"/>
    </source>
</evidence>
<feature type="region of interest" description="Disordered" evidence="7">
    <location>
        <begin position="532"/>
        <end position="558"/>
    </location>
</feature>
<dbReference type="InterPro" id="IPR036890">
    <property type="entry name" value="HATPase_C_sf"/>
</dbReference>
<dbReference type="InterPro" id="IPR000014">
    <property type="entry name" value="PAS"/>
</dbReference>
<dbReference type="PANTHER" id="PTHR42878:SF15">
    <property type="entry name" value="BACTERIOPHYTOCHROME"/>
    <property type="match status" value="1"/>
</dbReference>
<dbReference type="InterPro" id="IPR050351">
    <property type="entry name" value="BphY/WalK/GraS-like"/>
</dbReference>
<dbReference type="GO" id="GO:0030295">
    <property type="term" value="F:protein kinase activator activity"/>
    <property type="evidence" value="ECO:0007669"/>
    <property type="project" value="TreeGrafter"/>
</dbReference>
<feature type="compositionally biased region" description="Polar residues" evidence="7">
    <location>
        <begin position="596"/>
        <end position="605"/>
    </location>
</feature>
<protein>
    <recommendedName>
        <fullName evidence="2">histidine kinase</fullName>
        <ecNumber evidence="2">2.7.13.3</ecNumber>
    </recommendedName>
</protein>
<evidence type="ECO:0000256" key="3">
    <source>
        <dbReference type="ARBA" id="ARBA00022553"/>
    </source>
</evidence>
<dbReference type="SMART" id="SM00091">
    <property type="entry name" value="PAS"/>
    <property type="match status" value="1"/>
</dbReference>
<dbReference type="SUPFAM" id="SSF47384">
    <property type="entry name" value="Homodimeric domain of signal transducing histidine kinase"/>
    <property type="match status" value="1"/>
</dbReference>
<sequence length="611" mass="67255">MAWQHTIYAYPMLFAMALSLIFAWYALSIRHRHSRRPTLLIFAAMNVAIAIWTGFSALKLLSTDPTIQFHTYRLLYLGSSSVGPLLLLFVLAYTDRIQWVRRDVLAGLFVVPVVFWVLLFTNPHDVVIVDTRIVEVDGLLVMRATTGPAHVALSFTYASLMAVLTLAVIVSEAIRRGRAYLPQGGLLAVAIVTPITVSLLTSANVPPFTVDSVNYVPASTVISSVAIGIAMSRYRLLDLQLIADRTVIAQSPDAVLVLDASRRVVHANRTARAILGEQEVPLLDRPVDSLVPGLELSAFERAETTLKTTADGEETSILDVRAQPLERRGTHVGWVLVCRDVTELHRRQQELEAFTGVVSHDLRQPLRTTEQYLELVDERVGSRLDAEDRELIAVARTNANRMQVMIDDLLQYSKIRASEATFEPVDCNAAVDAVLDGMRFDLEDRNATVSVGDLPTVTGIDHLIRRLFQNLLENALKYGDVQQPEIEISATRTGEEWQFRVSDNGVGIDPVDQHRVFDLFTRGERANDRVSALAESSESPTSSHGISDSQNAEESGSGMGLAICKRIVETHGGAINLESSPGSGTTVSFTLPAVSTPVNRENTSEPGVRRE</sequence>
<dbReference type="InterPro" id="IPR004358">
    <property type="entry name" value="Sig_transdc_His_kin-like_C"/>
</dbReference>
<proteinExistence type="predicted"/>
<dbReference type="InterPro" id="IPR035965">
    <property type="entry name" value="PAS-like_dom_sf"/>
</dbReference>
<feature type="compositionally biased region" description="Polar residues" evidence="7">
    <location>
        <begin position="577"/>
        <end position="589"/>
    </location>
</feature>
<dbReference type="SUPFAM" id="SSF55874">
    <property type="entry name" value="ATPase domain of HSP90 chaperone/DNA topoisomerase II/histidine kinase"/>
    <property type="match status" value="1"/>
</dbReference>
<dbReference type="AlphaFoldDB" id="A0AAP2Z6U0"/>
<feature type="transmembrane region" description="Helical" evidence="8">
    <location>
        <begin position="6"/>
        <end position="27"/>
    </location>
</feature>
<dbReference type="PRINTS" id="PR00344">
    <property type="entry name" value="BCTRLSENSOR"/>
</dbReference>
<evidence type="ECO:0000256" key="2">
    <source>
        <dbReference type="ARBA" id="ARBA00012438"/>
    </source>
</evidence>
<evidence type="ECO:0000313" key="10">
    <source>
        <dbReference type="EMBL" id="MCU4750454.1"/>
    </source>
</evidence>
<accession>A0AAP2Z6U0</accession>
<keyword evidence="8" id="KW-1133">Transmembrane helix</keyword>
<evidence type="ECO:0000256" key="7">
    <source>
        <dbReference type="SAM" id="MobiDB-lite"/>
    </source>
</evidence>
<reference evidence="10 11" key="1">
    <citation type="submission" date="2022-09" db="EMBL/GenBank/DDBJ databases">
        <title>Enrichment on poylsaccharides allowed isolation of novel metabolic and taxonomic groups of Haloarchaea.</title>
        <authorList>
            <person name="Sorokin D.Y."/>
            <person name="Elcheninov A.G."/>
            <person name="Khizhniak T.V."/>
            <person name="Kolganova T.V."/>
            <person name="Kublanov I.V."/>
        </authorList>
    </citation>
    <scope>NUCLEOTIDE SEQUENCE [LARGE SCALE GENOMIC DNA]</scope>
    <source>
        <strain evidence="10 11">AArc-curdl1</strain>
    </source>
</reference>
<feature type="transmembrane region" description="Helical" evidence="8">
    <location>
        <begin position="151"/>
        <end position="174"/>
    </location>
</feature>
<keyword evidence="3" id="KW-0597">Phosphoprotein</keyword>
<dbReference type="EMBL" id="JAOPJZ010000001">
    <property type="protein sequence ID" value="MCU4750454.1"/>
    <property type="molecule type" value="Genomic_DNA"/>
</dbReference>
<dbReference type="Gene3D" id="1.10.287.130">
    <property type="match status" value="1"/>
</dbReference>
<dbReference type="SUPFAM" id="SSF55785">
    <property type="entry name" value="PYP-like sensor domain (PAS domain)"/>
    <property type="match status" value="1"/>
</dbReference>
<keyword evidence="11" id="KW-1185">Reference proteome</keyword>
<evidence type="ECO:0000256" key="4">
    <source>
        <dbReference type="ARBA" id="ARBA00022679"/>
    </source>
</evidence>
<dbReference type="Gene3D" id="3.30.565.10">
    <property type="entry name" value="Histidine kinase-like ATPase, C-terminal domain"/>
    <property type="match status" value="1"/>
</dbReference>
<keyword evidence="8" id="KW-0812">Transmembrane</keyword>
<dbReference type="Pfam" id="PF00512">
    <property type="entry name" value="HisKA"/>
    <property type="match status" value="1"/>
</dbReference>
<dbReference type="GO" id="GO:0005524">
    <property type="term" value="F:ATP binding"/>
    <property type="evidence" value="ECO:0007669"/>
    <property type="project" value="UniProtKB-KW"/>
</dbReference>
<dbReference type="Pfam" id="PF08448">
    <property type="entry name" value="PAS_4"/>
    <property type="match status" value="1"/>
</dbReference>
<feature type="transmembrane region" description="Helical" evidence="8">
    <location>
        <begin position="186"/>
        <end position="203"/>
    </location>
</feature>
<dbReference type="Pfam" id="PF02518">
    <property type="entry name" value="HATPase_c"/>
    <property type="match status" value="1"/>
</dbReference>
<dbReference type="NCBIfam" id="TIGR00229">
    <property type="entry name" value="sensory_box"/>
    <property type="match status" value="1"/>
</dbReference>
<gene>
    <name evidence="10" type="ORF">OB919_00415</name>
</gene>
<keyword evidence="6 8" id="KW-0472">Membrane</keyword>
<keyword evidence="10" id="KW-0547">Nucleotide-binding</keyword>
<dbReference type="GO" id="GO:0000156">
    <property type="term" value="F:phosphorelay response regulator activity"/>
    <property type="evidence" value="ECO:0007669"/>
    <property type="project" value="TreeGrafter"/>
</dbReference>
<dbReference type="RefSeq" id="WP_342805258.1">
    <property type="nucleotide sequence ID" value="NZ_JAOPJZ010000001.1"/>
</dbReference>
<dbReference type="InterPro" id="IPR003661">
    <property type="entry name" value="HisK_dim/P_dom"/>
</dbReference>
<dbReference type="Pfam" id="PF16927">
    <property type="entry name" value="HisKA_7TM"/>
    <property type="match status" value="1"/>
</dbReference>
<dbReference type="CDD" id="cd00130">
    <property type="entry name" value="PAS"/>
    <property type="match status" value="1"/>
</dbReference>
<feature type="transmembrane region" description="Helical" evidence="8">
    <location>
        <begin position="104"/>
        <end position="121"/>
    </location>
</feature>
<evidence type="ECO:0000313" key="11">
    <source>
        <dbReference type="Proteomes" id="UP001321047"/>
    </source>
</evidence>
<dbReference type="Proteomes" id="UP001321047">
    <property type="component" value="Unassembled WGS sequence"/>
</dbReference>
<dbReference type="InterPro" id="IPR005467">
    <property type="entry name" value="His_kinase_dom"/>
</dbReference>
<dbReference type="EC" id="2.7.13.3" evidence="2"/>
<comment type="caution">
    <text evidence="10">The sequence shown here is derived from an EMBL/GenBank/DDBJ whole genome shotgun (WGS) entry which is preliminary data.</text>
</comment>
<dbReference type="SMART" id="SM00388">
    <property type="entry name" value="HisKA"/>
    <property type="match status" value="1"/>
</dbReference>
<dbReference type="SMART" id="SM00387">
    <property type="entry name" value="HATPase_c"/>
    <property type="match status" value="1"/>
</dbReference>